<gene>
    <name evidence="1" type="ORF">F7D14_12855</name>
</gene>
<dbReference type="Proteomes" id="UP000422569">
    <property type="component" value="Chromosome"/>
</dbReference>
<protein>
    <submittedName>
        <fullName evidence="1">DUF952 domain-containing protein</fullName>
    </submittedName>
</protein>
<proteinExistence type="predicted"/>
<dbReference type="KEGG" id="mpar:F7D14_12855"/>
<evidence type="ECO:0000313" key="2">
    <source>
        <dbReference type="Proteomes" id="UP000422569"/>
    </source>
</evidence>
<dbReference type="InterPro" id="IPR009297">
    <property type="entry name" value="DUF952"/>
</dbReference>
<name>A0A6B8M9L6_9HYPH</name>
<dbReference type="AlphaFoldDB" id="A0A6B8M9L6"/>
<dbReference type="Gene3D" id="3.20.170.20">
    <property type="entry name" value="Protein of unknown function DUF952"/>
    <property type="match status" value="1"/>
</dbReference>
<dbReference type="PANTHER" id="PTHR34129:SF1">
    <property type="entry name" value="DUF952 DOMAIN-CONTAINING PROTEIN"/>
    <property type="match status" value="1"/>
</dbReference>
<sequence length="124" mass="13040">MRDSGQGGAEDVTIIYKLISAAEWRAAEAAGVFHGAAIDLADGYVHFSSAEQVKETAARHFAGAPDLLLISIDAAKLGDALKWEVSRGGALFPHLYAPLAMDAARRVSPLPLGPDGNHDFTGLL</sequence>
<dbReference type="EMBL" id="CP044331">
    <property type="protein sequence ID" value="QGM98279.1"/>
    <property type="molecule type" value="Genomic_DNA"/>
</dbReference>
<dbReference type="PANTHER" id="PTHR34129">
    <property type="entry name" value="BLR1139 PROTEIN"/>
    <property type="match status" value="1"/>
</dbReference>
<evidence type="ECO:0000313" key="1">
    <source>
        <dbReference type="EMBL" id="QGM98279.1"/>
    </source>
</evidence>
<dbReference type="Pfam" id="PF06108">
    <property type="entry name" value="DUF952"/>
    <property type="match status" value="1"/>
</dbReference>
<dbReference type="RefSeq" id="WP_016917968.1">
    <property type="nucleotide sequence ID" value="NZ_CP044331.1"/>
</dbReference>
<keyword evidence="2" id="KW-1185">Reference proteome</keyword>
<reference evidence="1 2" key="1">
    <citation type="submission" date="2019-09" db="EMBL/GenBank/DDBJ databases">
        <title>Isolation and complete genome sequencing of Methylocystis species.</title>
        <authorList>
            <person name="Rumah B.L."/>
            <person name="Stead C.E."/>
            <person name="Stevens B.C."/>
            <person name="Minton N.P."/>
            <person name="Grosse-Honebrink A."/>
            <person name="Zhang Y."/>
        </authorList>
    </citation>
    <scope>NUCLEOTIDE SEQUENCE [LARGE SCALE GENOMIC DNA]</scope>
    <source>
        <strain evidence="1 2">BRCS2</strain>
    </source>
</reference>
<organism evidence="1 2">
    <name type="scientific">Methylocystis parvus</name>
    <dbReference type="NCBI Taxonomy" id="134"/>
    <lineage>
        <taxon>Bacteria</taxon>
        <taxon>Pseudomonadati</taxon>
        <taxon>Pseudomonadota</taxon>
        <taxon>Alphaproteobacteria</taxon>
        <taxon>Hyphomicrobiales</taxon>
        <taxon>Methylocystaceae</taxon>
        <taxon>Methylocystis</taxon>
    </lineage>
</organism>
<dbReference type="SUPFAM" id="SSF56399">
    <property type="entry name" value="ADP-ribosylation"/>
    <property type="match status" value="1"/>
</dbReference>
<accession>A0A6B8M9L6</accession>